<dbReference type="EMBL" id="CAJPIZ010003356">
    <property type="protein sequence ID" value="CAG2106251.1"/>
    <property type="molecule type" value="Genomic_DNA"/>
</dbReference>
<keyword evidence="3" id="KW-1185">Reference proteome</keyword>
<dbReference type="OrthoDB" id="6478865at2759"/>
<accession>A0A7R9PYU8</accession>
<proteinExistence type="predicted"/>
<dbReference type="AlphaFoldDB" id="A0A7R9PYU8"/>
<organism evidence="2">
    <name type="scientific">Medioppia subpectinata</name>
    <dbReference type="NCBI Taxonomy" id="1979941"/>
    <lineage>
        <taxon>Eukaryota</taxon>
        <taxon>Metazoa</taxon>
        <taxon>Ecdysozoa</taxon>
        <taxon>Arthropoda</taxon>
        <taxon>Chelicerata</taxon>
        <taxon>Arachnida</taxon>
        <taxon>Acari</taxon>
        <taxon>Acariformes</taxon>
        <taxon>Sarcoptiformes</taxon>
        <taxon>Oribatida</taxon>
        <taxon>Brachypylina</taxon>
        <taxon>Oppioidea</taxon>
        <taxon>Oppiidae</taxon>
        <taxon>Medioppia</taxon>
    </lineage>
</organism>
<feature type="region of interest" description="Disordered" evidence="1">
    <location>
        <begin position="1"/>
        <end position="106"/>
    </location>
</feature>
<feature type="compositionally biased region" description="Low complexity" evidence="1">
    <location>
        <begin position="71"/>
        <end position="83"/>
    </location>
</feature>
<dbReference type="EMBL" id="OC857931">
    <property type="protein sequence ID" value="CAD7625821.1"/>
    <property type="molecule type" value="Genomic_DNA"/>
</dbReference>
<feature type="compositionally biased region" description="Basic and acidic residues" evidence="1">
    <location>
        <begin position="84"/>
        <end position="95"/>
    </location>
</feature>
<sequence>MRNNKFSPPKSFDFNYTRTKDPENQLALRTRKGAHQWHYSSDSHYNNNAGQHSALGSTGPDGQPYSDYSGHPHQPQHQHQSSAQHERDRERDRDGMMPPEWQPTSATLSCQVRDVFPVPEMTIYRVSDDDSKTQALTEIVQKIDRNANGAYNVTITSDIRDYELIETYGSHRSNYECLLLLPDGSKNNYQRKKRITYLTASNKGIEITDWEDWG</sequence>
<evidence type="ECO:0000313" key="3">
    <source>
        <dbReference type="Proteomes" id="UP000759131"/>
    </source>
</evidence>
<reference evidence="2" key="1">
    <citation type="submission" date="2020-11" db="EMBL/GenBank/DDBJ databases">
        <authorList>
            <person name="Tran Van P."/>
        </authorList>
    </citation>
    <scope>NUCLEOTIDE SEQUENCE</scope>
</reference>
<evidence type="ECO:0000256" key="1">
    <source>
        <dbReference type="SAM" id="MobiDB-lite"/>
    </source>
</evidence>
<gene>
    <name evidence="2" type="ORF">OSB1V03_LOCUS6254</name>
</gene>
<protein>
    <submittedName>
        <fullName evidence="2">Uncharacterized protein</fullName>
    </submittedName>
</protein>
<evidence type="ECO:0000313" key="2">
    <source>
        <dbReference type="EMBL" id="CAD7625821.1"/>
    </source>
</evidence>
<name>A0A7R9PYU8_9ACAR</name>
<feature type="compositionally biased region" description="Polar residues" evidence="1">
    <location>
        <begin position="38"/>
        <end position="56"/>
    </location>
</feature>
<dbReference type="Proteomes" id="UP000759131">
    <property type="component" value="Unassembled WGS sequence"/>
</dbReference>